<dbReference type="SUPFAM" id="SSF55724">
    <property type="entry name" value="Mog1p/PsbP-like"/>
    <property type="match status" value="1"/>
</dbReference>
<evidence type="ECO:0008006" key="3">
    <source>
        <dbReference type="Google" id="ProtNLM"/>
    </source>
</evidence>
<proteinExistence type="predicted"/>
<dbReference type="InterPro" id="IPR014894">
    <property type="entry name" value="DcrB/EagT6"/>
</dbReference>
<keyword evidence="2" id="KW-1185">Reference proteome</keyword>
<dbReference type="Pfam" id="PF08786">
    <property type="entry name" value="DcrB"/>
    <property type="match status" value="1"/>
</dbReference>
<dbReference type="Gene3D" id="3.40.1000.10">
    <property type="entry name" value="Mog1/PsbP, alpha/beta/alpha sandwich"/>
    <property type="match status" value="1"/>
</dbReference>
<reference evidence="1 2" key="1">
    <citation type="submission" date="2016-10" db="EMBL/GenBank/DDBJ databases">
        <authorList>
            <person name="Varghese N."/>
            <person name="Submissions S."/>
        </authorList>
    </citation>
    <scope>NUCLEOTIDE SEQUENCE [LARGE SCALE GENOMIC DNA]</scope>
    <source>
        <strain evidence="1 2">BS2775</strain>
    </source>
</reference>
<name>A0A1H2DVK9_9PSED</name>
<dbReference type="EMBL" id="LT629782">
    <property type="protein sequence ID" value="SDT86834.1"/>
    <property type="molecule type" value="Genomic_DNA"/>
</dbReference>
<dbReference type="RefSeq" id="WP_057725605.1">
    <property type="nucleotide sequence ID" value="NZ_JYLM01000011.1"/>
</dbReference>
<organism evidence="1 2">
    <name type="scientific">Pseudomonas orientalis</name>
    <dbReference type="NCBI Taxonomy" id="76758"/>
    <lineage>
        <taxon>Bacteria</taxon>
        <taxon>Pseudomonadati</taxon>
        <taxon>Pseudomonadota</taxon>
        <taxon>Gammaproteobacteria</taxon>
        <taxon>Pseudomonadales</taxon>
        <taxon>Pseudomonadaceae</taxon>
        <taxon>Pseudomonas</taxon>
    </lineage>
</organism>
<evidence type="ECO:0000313" key="2">
    <source>
        <dbReference type="Proteomes" id="UP000183653"/>
    </source>
</evidence>
<dbReference type="AlphaFoldDB" id="A0A1H2DVK9"/>
<accession>A0A1H2DVK9</accession>
<sequence>MDYPLPEGRITLPQGFEDRSVNMFMLGSSIPAPLSITLSRDNTLPGEELSTYFERQIKLISAKYKGYTVLGRSAAVLSQADPLPGLQVDAYYFNDRQAFFQRQAAFEVQPGRVLVFSTTRPGEFSAQQNTDWLTLLNSFVPEPGLTTTTSEQE</sequence>
<dbReference type="OrthoDB" id="9012334at2"/>
<protein>
    <recommendedName>
        <fullName evidence="3">DUF1795 domain-containing protein</fullName>
    </recommendedName>
</protein>
<gene>
    <name evidence="1" type="ORF">SAMN04490197_0122</name>
</gene>
<dbReference type="Proteomes" id="UP000183653">
    <property type="component" value="Chromosome I"/>
</dbReference>
<evidence type="ECO:0000313" key="1">
    <source>
        <dbReference type="EMBL" id="SDT86834.1"/>
    </source>
</evidence>
<dbReference type="InterPro" id="IPR016123">
    <property type="entry name" value="Mog1/PsbP_a/b/a-sand"/>
</dbReference>